<accession>A0A1V2R9F1</accession>
<dbReference type="AlphaFoldDB" id="A0A1V2R9F1"/>
<proteinExistence type="predicted"/>
<evidence type="ECO:0000313" key="2">
    <source>
        <dbReference type="Proteomes" id="UP000189286"/>
    </source>
</evidence>
<evidence type="ECO:0000313" key="1">
    <source>
        <dbReference type="EMBL" id="ONK08975.1"/>
    </source>
</evidence>
<name>A0A1V2R9F1_9GAMM</name>
<organism evidence="1 2">
    <name type="scientific">Pectobacterium actinidiae</name>
    <dbReference type="NCBI Taxonomy" id="1507808"/>
    <lineage>
        <taxon>Bacteria</taxon>
        <taxon>Pseudomonadati</taxon>
        <taxon>Pseudomonadota</taxon>
        <taxon>Gammaproteobacteria</taxon>
        <taxon>Enterobacterales</taxon>
        <taxon>Pectobacteriaceae</taxon>
        <taxon>Pectobacterium</taxon>
    </lineage>
</organism>
<comment type="caution">
    <text evidence="1">The sequence shown here is derived from an EMBL/GenBank/DDBJ whole genome shotgun (WGS) entry which is preliminary data.</text>
</comment>
<protein>
    <submittedName>
        <fullName evidence="1">Uncharacterized protein</fullName>
    </submittedName>
</protein>
<dbReference type="EMBL" id="MPUJ01000001">
    <property type="protein sequence ID" value="ONK08975.1"/>
    <property type="molecule type" value="Genomic_DNA"/>
</dbReference>
<reference evidence="2" key="1">
    <citation type="submission" date="2016-11" db="EMBL/GenBank/DDBJ databases">
        <authorList>
            <person name="Panda P."/>
            <person name="Visnovsky S."/>
            <person name="Pitman A."/>
        </authorList>
    </citation>
    <scope>NUCLEOTIDE SEQUENCE [LARGE SCALE GENOMIC DNA]</scope>
    <source>
        <strain evidence="2">ICMP 9972</strain>
    </source>
</reference>
<dbReference type="Proteomes" id="UP000189286">
    <property type="component" value="Unassembled WGS sequence"/>
</dbReference>
<gene>
    <name evidence="1" type="ORF">BSK71_01720</name>
</gene>
<sequence length="68" mass="7858">MSSPIHSFFYQAVSILTSILPQIVKKVISSRHGCQRPAPRDKFQQNEYDRSATKEAVIRIAKRNLDER</sequence>